<evidence type="ECO:0000313" key="5">
    <source>
        <dbReference type="Proteomes" id="UP001220610"/>
    </source>
</evidence>
<evidence type="ECO:0000256" key="1">
    <source>
        <dbReference type="SAM" id="MobiDB-lite"/>
    </source>
</evidence>
<dbReference type="PANTHER" id="PTHR40763">
    <property type="entry name" value="MEMBRANE PROTEIN-RELATED"/>
    <property type="match status" value="1"/>
</dbReference>
<name>A0AAJ5WS09_9BACT</name>
<dbReference type="AlphaFoldDB" id="A0AAJ5WS09"/>
<sequence>MQDNIFPAQEQHRRRERRGRKHNNLWAGLLLLAIGSLLLMRKLGMAIPGWLFSWPMILIVVGLFVGAANRFRDFSWIILTGIGTFFLIDRLVPGVDFGDFIFPAIIIGVGLAVIFGSRRRRRRPLDPHGEPLPLAGPGQTGTTNARRAYDDTDDTLDIASIFGGMKRIIYSKNFKGGEVVNIFGGSELDLTNADFNGVIEIEMVQIFGGAKLIVPAHWEVRTGDAVAIFGGFDDKRSRQAITNPDKVLIIRGTTIFGGLDIKSF</sequence>
<keyword evidence="2" id="KW-0472">Membrane</keyword>
<evidence type="ECO:0000256" key="2">
    <source>
        <dbReference type="SAM" id="Phobius"/>
    </source>
</evidence>
<dbReference type="InterPro" id="IPR054331">
    <property type="entry name" value="LiaF_TM"/>
</dbReference>
<gene>
    <name evidence="4" type="ORF">P0Y53_02020</name>
</gene>
<feature type="region of interest" description="Disordered" evidence="1">
    <location>
        <begin position="124"/>
        <end position="147"/>
    </location>
</feature>
<reference evidence="4" key="1">
    <citation type="submission" date="2023-03" db="EMBL/GenBank/DDBJ databases">
        <title>Andean soil-derived lignocellulolytic bacterial consortium as a source of novel taxa and putative plastic-active enzymes.</title>
        <authorList>
            <person name="Diaz-Garcia L."/>
            <person name="Chuvochina M."/>
            <person name="Feuerriegel G."/>
            <person name="Bunk B."/>
            <person name="Sproer C."/>
            <person name="Streit W.R."/>
            <person name="Rodriguez L.M."/>
            <person name="Overmann J."/>
            <person name="Jimenez D.J."/>
        </authorList>
    </citation>
    <scope>NUCLEOTIDE SEQUENCE</scope>
    <source>
        <strain evidence="4">MAG 7</strain>
    </source>
</reference>
<feature type="transmembrane region" description="Helical" evidence="2">
    <location>
        <begin position="74"/>
        <end position="91"/>
    </location>
</feature>
<evidence type="ECO:0000313" key="4">
    <source>
        <dbReference type="EMBL" id="WEK36264.1"/>
    </source>
</evidence>
<accession>A0AAJ5WS09</accession>
<keyword evidence="2" id="KW-0812">Transmembrane</keyword>
<feature type="transmembrane region" description="Helical" evidence="2">
    <location>
        <begin position="47"/>
        <end position="67"/>
    </location>
</feature>
<proteinExistence type="predicted"/>
<feature type="domain" description="LiaF transmembrane" evidence="3">
    <location>
        <begin position="26"/>
        <end position="120"/>
    </location>
</feature>
<keyword evidence="2" id="KW-1133">Transmembrane helix</keyword>
<evidence type="ECO:0000259" key="3">
    <source>
        <dbReference type="Pfam" id="PF22570"/>
    </source>
</evidence>
<feature type="transmembrane region" description="Helical" evidence="2">
    <location>
        <begin position="23"/>
        <end position="41"/>
    </location>
</feature>
<dbReference type="EMBL" id="CP119311">
    <property type="protein sequence ID" value="WEK36264.1"/>
    <property type="molecule type" value="Genomic_DNA"/>
</dbReference>
<dbReference type="Pfam" id="PF22570">
    <property type="entry name" value="LiaF-TM"/>
    <property type="match status" value="1"/>
</dbReference>
<dbReference type="Proteomes" id="UP001220610">
    <property type="component" value="Chromosome"/>
</dbReference>
<feature type="transmembrane region" description="Helical" evidence="2">
    <location>
        <begin position="97"/>
        <end position="115"/>
    </location>
</feature>
<dbReference type="PANTHER" id="PTHR40763:SF5">
    <property type="entry name" value="MEMBRANE PROTEIN"/>
    <property type="match status" value="1"/>
</dbReference>
<organism evidence="4 5">
    <name type="scientific">Candidatus Pseudobacter hemicellulosilyticus</name>
    <dbReference type="NCBI Taxonomy" id="3121375"/>
    <lineage>
        <taxon>Bacteria</taxon>
        <taxon>Pseudomonadati</taxon>
        <taxon>Bacteroidota</taxon>
        <taxon>Chitinophagia</taxon>
        <taxon>Chitinophagales</taxon>
        <taxon>Chitinophagaceae</taxon>
        <taxon>Pseudobacter</taxon>
    </lineage>
</organism>
<protein>
    <submittedName>
        <fullName evidence="4">DUF5668 domain-containing protein</fullName>
    </submittedName>
</protein>